<dbReference type="GeneID" id="54778806"/>
<organism evidence="2 3">
    <name type="scientific">Diutina rugosa</name>
    <name type="common">Yeast</name>
    <name type="synonym">Candida rugosa</name>
    <dbReference type="NCBI Taxonomy" id="5481"/>
    <lineage>
        <taxon>Eukaryota</taxon>
        <taxon>Fungi</taxon>
        <taxon>Dikarya</taxon>
        <taxon>Ascomycota</taxon>
        <taxon>Saccharomycotina</taxon>
        <taxon>Pichiomycetes</taxon>
        <taxon>Debaryomycetaceae</taxon>
        <taxon>Diutina</taxon>
    </lineage>
</organism>
<dbReference type="VEuPathDB" id="FungiDB:DIURU_000153"/>
<sequence length="180" mass="20334">MEVFLRRQQAAKAKRRPRPDPRTATATTTKTSYRGHPLRQVITGMQPATPEPDHSAVFPSSPRQRKRPHRVFKRHRRASPPSHCLDEFLIPIGNEEDEIEDEIEAEIEGKNQKMGSWPLAFTSMPTATRWTQRNVDALAILGVGLDGNSTGVFGPVYETVSPPDVYSRPQVKPPLWACNW</sequence>
<evidence type="ECO:0000256" key="1">
    <source>
        <dbReference type="SAM" id="MobiDB-lite"/>
    </source>
</evidence>
<feature type="compositionally biased region" description="Low complexity" evidence="1">
    <location>
        <begin position="1"/>
        <end position="11"/>
    </location>
</feature>
<feature type="region of interest" description="Disordered" evidence="1">
    <location>
        <begin position="1"/>
        <end position="78"/>
    </location>
</feature>
<feature type="compositionally biased region" description="Basic residues" evidence="1">
    <location>
        <begin position="63"/>
        <end position="78"/>
    </location>
</feature>
<evidence type="ECO:0000313" key="2">
    <source>
        <dbReference type="EMBL" id="KAA8908610.1"/>
    </source>
</evidence>
<feature type="compositionally biased region" description="Low complexity" evidence="1">
    <location>
        <begin position="22"/>
        <end position="31"/>
    </location>
</feature>
<name>A0A642V640_DIURU</name>
<proteinExistence type="predicted"/>
<dbReference type="AlphaFoldDB" id="A0A642V640"/>
<dbReference type="RefSeq" id="XP_034015098.1">
    <property type="nucleotide sequence ID" value="XM_034154083.1"/>
</dbReference>
<protein>
    <submittedName>
        <fullName evidence="2">Uncharacterized protein</fullName>
    </submittedName>
</protein>
<keyword evidence="3" id="KW-1185">Reference proteome</keyword>
<dbReference type="Proteomes" id="UP000449547">
    <property type="component" value="Unassembled WGS sequence"/>
</dbReference>
<accession>A0A642V640</accession>
<evidence type="ECO:0000313" key="3">
    <source>
        <dbReference type="Proteomes" id="UP000449547"/>
    </source>
</evidence>
<comment type="caution">
    <text evidence="2">The sequence shown here is derived from an EMBL/GenBank/DDBJ whole genome shotgun (WGS) entry which is preliminary data.</text>
</comment>
<gene>
    <name evidence="2" type="ORF">DIURU_000153</name>
</gene>
<reference evidence="2 3" key="1">
    <citation type="submission" date="2019-07" db="EMBL/GenBank/DDBJ databases">
        <title>Genome assembly of two rare yeast pathogens: Diutina rugosa and Trichomonascus ciferrii.</title>
        <authorList>
            <person name="Mixao V."/>
            <person name="Saus E."/>
            <person name="Hansen A."/>
            <person name="Lass-Flor C."/>
            <person name="Gabaldon T."/>
        </authorList>
    </citation>
    <scope>NUCLEOTIDE SEQUENCE [LARGE SCALE GENOMIC DNA]</scope>
    <source>
        <strain evidence="2 3">CBS 613</strain>
    </source>
</reference>
<dbReference type="EMBL" id="SWFT01000005">
    <property type="protein sequence ID" value="KAA8908610.1"/>
    <property type="molecule type" value="Genomic_DNA"/>
</dbReference>